<comment type="caution">
    <text evidence="1">The sequence shown here is derived from an EMBL/GenBank/DDBJ whole genome shotgun (WGS) entry which is preliminary data.</text>
</comment>
<name>A0AAN4QDB1_PSESF</name>
<sequence length="94" mass="10471">MLPSLKAQRYQHVVLVPAHRAHALMPTLTYHEKLGALPARLLKAAGIRTTLSKCHFNVLYARGVDIFRTATPGNQRFFVGVIWPWGNAFSMAAT</sequence>
<proteinExistence type="predicted"/>
<protein>
    <submittedName>
        <fullName evidence="1">ATPase component</fullName>
    </submittedName>
</protein>
<organism evidence="1 2">
    <name type="scientific">Pseudomonas syringae pv. actinidiae</name>
    <dbReference type="NCBI Taxonomy" id="103796"/>
    <lineage>
        <taxon>Bacteria</taxon>
        <taxon>Pseudomonadati</taxon>
        <taxon>Pseudomonadota</taxon>
        <taxon>Gammaproteobacteria</taxon>
        <taxon>Pseudomonadales</taxon>
        <taxon>Pseudomonadaceae</taxon>
        <taxon>Pseudomonas</taxon>
        <taxon>Pseudomonas syringae</taxon>
    </lineage>
</organism>
<dbReference type="EMBL" id="BGKA01000289">
    <property type="protein sequence ID" value="GBH21394.1"/>
    <property type="molecule type" value="Genomic_DNA"/>
</dbReference>
<reference evidence="1 2" key="1">
    <citation type="submission" date="2018-04" db="EMBL/GenBank/DDBJ databases">
        <title>Draft genome sequence of Pseudomonas syringae pv. actinidiae biovar 3 strains isolated from kiwifruit in Kagawa prefecture.</title>
        <authorList>
            <person name="Tabuchi M."/>
            <person name="Saito M."/>
            <person name="Fujiwara S."/>
            <person name="Sasa N."/>
            <person name="Akimitsu K."/>
            <person name="Gomi K."/>
            <person name="Konishi-Sugita S."/>
            <person name="Hamano K."/>
            <person name="Kataoka I."/>
        </authorList>
    </citation>
    <scope>NUCLEOTIDE SEQUENCE [LARGE SCALE GENOMIC DNA]</scope>
    <source>
        <strain evidence="1 2">MAFF212211</strain>
    </source>
</reference>
<accession>A0AAN4QDB1</accession>
<evidence type="ECO:0000313" key="2">
    <source>
        <dbReference type="Proteomes" id="UP000248291"/>
    </source>
</evidence>
<dbReference type="Proteomes" id="UP000248291">
    <property type="component" value="Unassembled WGS sequence"/>
</dbReference>
<gene>
    <name evidence="1" type="ORF">KPSA3_07440</name>
</gene>
<evidence type="ECO:0000313" key="1">
    <source>
        <dbReference type="EMBL" id="GBH21394.1"/>
    </source>
</evidence>
<dbReference type="RefSeq" id="WP_153275132.1">
    <property type="nucleotide sequence ID" value="NZ_AP019411.1"/>
</dbReference>
<dbReference type="AlphaFoldDB" id="A0AAN4QDB1"/>